<dbReference type="SUPFAM" id="SSF53187">
    <property type="entry name" value="Zn-dependent exopeptidases"/>
    <property type="match status" value="1"/>
</dbReference>
<accession>A0A1D1UL70</accession>
<dbReference type="InterPro" id="IPR002933">
    <property type="entry name" value="Peptidase_M20"/>
</dbReference>
<name>A0A1D1UL70_RAMVA</name>
<keyword evidence="2" id="KW-1185">Reference proteome</keyword>
<dbReference type="Gene3D" id="3.30.70.360">
    <property type="match status" value="1"/>
</dbReference>
<evidence type="ECO:0000313" key="2">
    <source>
        <dbReference type="Proteomes" id="UP000186922"/>
    </source>
</evidence>
<sequence length="290" mass="31728">MKALSMAAFNDSSFPAGKVVVLGTPAEEGGGGKIDLINAGAFKDIDFAMMIHPHSDDVLYTVTLGLERCFVRFHGKASHPTVGPLEGISALDAAVAAYSNVSQARQHMMPEWRVHGILINGGTCADVVPEYTLSQYYVRCPKMRDLPIMKQQLNACFEAAAKSTGCRVEVEWMTRVFLPLDTNRAMANIFGKYSMQDGVIYGKDPGLIGSSDIGNVSVELPTIHPKVYIGQKTLIHTRDFQTLAGSPGAQYYILRAAKAMAMTCIDLIQNPQLRAEAKQEFEMTHNSNYC</sequence>
<proteinExistence type="predicted"/>
<dbReference type="FunFam" id="3.30.70.360:FF:000004">
    <property type="entry name" value="Peptidase M20 domain-containing protein 2"/>
    <property type="match status" value="1"/>
</dbReference>
<dbReference type="Gene3D" id="3.40.630.10">
    <property type="entry name" value="Zn peptidases"/>
    <property type="match status" value="1"/>
</dbReference>
<dbReference type="Proteomes" id="UP000186922">
    <property type="component" value="Unassembled WGS sequence"/>
</dbReference>
<comment type="caution">
    <text evidence="1">The sequence shown here is derived from an EMBL/GenBank/DDBJ whole genome shotgun (WGS) entry which is preliminary data.</text>
</comment>
<dbReference type="AlphaFoldDB" id="A0A1D1UL70"/>
<dbReference type="GO" id="GO:0016805">
    <property type="term" value="F:dipeptidase activity"/>
    <property type="evidence" value="ECO:0007669"/>
    <property type="project" value="TreeGrafter"/>
</dbReference>
<dbReference type="PANTHER" id="PTHR30575">
    <property type="entry name" value="PEPTIDASE M20"/>
    <property type="match status" value="1"/>
</dbReference>
<dbReference type="InterPro" id="IPR036264">
    <property type="entry name" value="Bact_exopeptidase_dim_dom"/>
</dbReference>
<dbReference type="Pfam" id="PF01546">
    <property type="entry name" value="Peptidase_M20"/>
    <property type="match status" value="1"/>
</dbReference>
<dbReference type="SUPFAM" id="SSF55031">
    <property type="entry name" value="Bacterial exopeptidase dimerisation domain"/>
    <property type="match status" value="1"/>
</dbReference>
<dbReference type="EMBL" id="BDGG01000001">
    <property type="protein sequence ID" value="GAU88017.1"/>
    <property type="molecule type" value="Genomic_DNA"/>
</dbReference>
<evidence type="ECO:0000313" key="1">
    <source>
        <dbReference type="EMBL" id="GAU88017.1"/>
    </source>
</evidence>
<dbReference type="InterPro" id="IPR052030">
    <property type="entry name" value="Peptidase_M20/M20A_hydrolases"/>
</dbReference>
<organism evidence="1 2">
    <name type="scientific">Ramazzottius varieornatus</name>
    <name type="common">Water bear</name>
    <name type="synonym">Tardigrade</name>
    <dbReference type="NCBI Taxonomy" id="947166"/>
    <lineage>
        <taxon>Eukaryota</taxon>
        <taxon>Metazoa</taxon>
        <taxon>Ecdysozoa</taxon>
        <taxon>Tardigrada</taxon>
        <taxon>Eutardigrada</taxon>
        <taxon>Parachela</taxon>
        <taxon>Hypsibioidea</taxon>
        <taxon>Ramazzottiidae</taxon>
        <taxon>Ramazzottius</taxon>
    </lineage>
</organism>
<dbReference type="PANTHER" id="PTHR30575:SF0">
    <property type="entry name" value="XAA-ARG DIPEPTIDASE"/>
    <property type="match status" value="1"/>
</dbReference>
<dbReference type="STRING" id="947166.A0A1D1UL70"/>
<evidence type="ECO:0008006" key="3">
    <source>
        <dbReference type="Google" id="ProtNLM"/>
    </source>
</evidence>
<reference evidence="1 2" key="1">
    <citation type="journal article" date="2016" name="Nat. Commun.">
        <title>Extremotolerant tardigrade genome and improved radiotolerance of human cultured cells by tardigrade-unique protein.</title>
        <authorList>
            <person name="Hashimoto T."/>
            <person name="Horikawa D.D."/>
            <person name="Saito Y."/>
            <person name="Kuwahara H."/>
            <person name="Kozuka-Hata H."/>
            <person name="Shin-I T."/>
            <person name="Minakuchi Y."/>
            <person name="Ohishi K."/>
            <person name="Motoyama A."/>
            <person name="Aizu T."/>
            <person name="Enomoto A."/>
            <person name="Kondo K."/>
            <person name="Tanaka S."/>
            <person name="Hara Y."/>
            <person name="Koshikawa S."/>
            <person name="Sagara H."/>
            <person name="Miura T."/>
            <person name="Yokobori S."/>
            <person name="Miyagawa K."/>
            <person name="Suzuki Y."/>
            <person name="Kubo T."/>
            <person name="Oyama M."/>
            <person name="Kohara Y."/>
            <person name="Fujiyama A."/>
            <person name="Arakawa K."/>
            <person name="Katayama T."/>
            <person name="Toyoda A."/>
            <person name="Kunieda T."/>
        </authorList>
    </citation>
    <scope>NUCLEOTIDE SEQUENCE [LARGE SCALE GENOMIC DNA]</scope>
    <source>
        <strain evidence="1 2">YOKOZUNA-1</strain>
    </source>
</reference>
<gene>
    <name evidence="1" type="primary">RvY_00790-1</name>
    <name evidence="1" type="synonym">RvY_00790.1</name>
    <name evidence="1" type="ORF">RvY_00790</name>
</gene>
<dbReference type="OrthoDB" id="6119954at2759"/>
<protein>
    <recommendedName>
        <fullName evidence="3">Peptidase M20 dimerisation domain-containing protein</fullName>
    </recommendedName>
</protein>